<accession>A0A841CWU2</accession>
<organism evidence="2 3">
    <name type="scientific">Planomonospora venezuelensis</name>
    <dbReference type="NCBI Taxonomy" id="1999"/>
    <lineage>
        <taxon>Bacteria</taxon>
        <taxon>Bacillati</taxon>
        <taxon>Actinomycetota</taxon>
        <taxon>Actinomycetes</taxon>
        <taxon>Streptosporangiales</taxon>
        <taxon>Streptosporangiaceae</taxon>
        <taxon>Planomonospora</taxon>
    </lineage>
</organism>
<keyword evidence="3" id="KW-1185">Reference proteome</keyword>
<dbReference type="RefSeq" id="WP_184940588.1">
    <property type="nucleotide sequence ID" value="NZ_BAAAWZ010000001.1"/>
</dbReference>
<dbReference type="CDD" id="cd04301">
    <property type="entry name" value="NAT_SF"/>
    <property type="match status" value="1"/>
</dbReference>
<dbReference type="InterPro" id="IPR016181">
    <property type="entry name" value="Acyl_CoA_acyltransferase"/>
</dbReference>
<protein>
    <submittedName>
        <fullName evidence="2">GNAT superfamily N-acetyltransferase</fullName>
    </submittedName>
</protein>
<evidence type="ECO:0000313" key="2">
    <source>
        <dbReference type="EMBL" id="MBB5962872.1"/>
    </source>
</evidence>
<dbReference type="Proteomes" id="UP000562352">
    <property type="component" value="Unassembled WGS sequence"/>
</dbReference>
<evidence type="ECO:0000259" key="1">
    <source>
        <dbReference type="PROSITE" id="PS51186"/>
    </source>
</evidence>
<dbReference type="InterPro" id="IPR000182">
    <property type="entry name" value="GNAT_dom"/>
</dbReference>
<dbReference type="AlphaFoldDB" id="A0A841CWU2"/>
<dbReference type="EMBL" id="JACHJJ010000005">
    <property type="protein sequence ID" value="MBB5962872.1"/>
    <property type="molecule type" value="Genomic_DNA"/>
</dbReference>
<comment type="caution">
    <text evidence="2">The sequence shown here is derived from an EMBL/GenBank/DDBJ whole genome shotgun (WGS) entry which is preliminary data.</text>
</comment>
<dbReference type="SUPFAM" id="SSF55729">
    <property type="entry name" value="Acyl-CoA N-acyltransferases (Nat)"/>
    <property type="match status" value="1"/>
</dbReference>
<dbReference type="PROSITE" id="PS51186">
    <property type="entry name" value="GNAT"/>
    <property type="match status" value="1"/>
</dbReference>
<feature type="domain" description="N-acetyltransferase" evidence="1">
    <location>
        <begin position="6"/>
        <end position="159"/>
    </location>
</feature>
<dbReference type="Gene3D" id="3.40.630.30">
    <property type="match status" value="1"/>
</dbReference>
<keyword evidence="2" id="KW-0808">Transferase</keyword>
<sequence>MTETGVVVRPAGAGDLDGVVACSAALFAEDAGTRDPALNVNWPREYGEATFANAVGDPDRLVLVADDGGRVIGHLTGSLSGPTPMRPVMVATLGSVYVQPHYRGRKIGARLVEEFRSWARGHGAQYAGVTAYASNEAAARFFERNGFAMHSVVRETVLT</sequence>
<dbReference type="PANTHER" id="PTHR43072">
    <property type="entry name" value="N-ACETYLTRANSFERASE"/>
    <property type="match status" value="1"/>
</dbReference>
<dbReference type="Pfam" id="PF00583">
    <property type="entry name" value="Acetyltransf_1"/>
    <property type="match status" value="1"/>
</dbReference>
<proteinExistence type="predicted"/>
<gene>
    <name evidence="2" type="ORF">FHS22_002140</name>
</gene>
<dbReference type="PANTHER" id="PTHR43072:SF60">
    <property type="entry name" value="L-2,4-DIAMINOBUTYRIC ACID ACETYLTRANSFERASE"/>
    <property type="match status" value="1"/>
</dbReference>
<evidence type="ECO:0000313" key="3">
    <source>
        <dbReference type="Proteomes" id="UP000562352"/>
    </source>
</evidence>
<dbReference type="GO" id="GO:0016747">
    <property type="term" value="F:acyltransferase activity, transferring groups other than amino-acyl groups"/>
    <property type="evidence" value="ECO:0007669"/>
    <property type="project" value="InterPro"/>
</dbReference>
<reference evidence="2 3" key="1">
    <citation type="submission" date="2020-08" db="EMBL/GenBank/DDBJ databases">
        <title>Genomic Encyclopedia of Type Strains, Phase III (KMG-III): the genomes of soil and plant-associated and newly described type strains.</title>
        <authorList>
            <person name="Whitman W."/>
        </authorList>
    </citation>
    <scope>NUCLEOTIDE SEQUENCE [LARGE SCALE GENOMIC DNA]</scope>
    <source>
        <strain evidence="2 3">CECT 3303</strain>
    </source>
</reference>
<name>A0A841CWU2_PLAVE</name>